<protein>
    <submittedName>
        <fullName evidence="1">Uncharacterized protein</fullName>
    </submittedName>
</protein>
<evidence type="ECO:0000313" key="2">
    <source>
        <dbReference type="Proteomes" id="UP000324222"/>
    </source>
</evidence>
<sequence length="92" mass="9919">MNESRKSSLTTGRDEVMHARSKFIRGLTMKQNSGGVIAIHDHLITPSASQTASNGECVCCIGWIRGSGGEPFRKPRFTSKPGIVLGSGCYFC</sequence>
<reference evidence="1 2" key="1">
    <citation type="submission" date="2019-05" db="EMBL/GenBank/DDBJ databases">
        <title>Another draft genome of Portunus trituberculatus and its Hox gene families provides insights of decapod evolution.</title>
        <authorList>
            <person name="Jeong J.-H."/>
            <person name="Song I."/>
            <person name="Kim S."/>
            <person name="Choi T."/>
            <person name="Kim D."/>
            <person name="Ryu S."/>
            <person name="Kim W."/>
        </authorList>
    </citation>
    <scope>NUCLEOTIDE SEQUENCE [LARGE SCALE GENOMIC DNA]</scope>
    <source>
        <tissue evidence="1">Muscle</tissue>
    </source>
</reference>
<organism evidence="1 2">
    <name type="scientific">Portunus trituberculatus</name>
    <name type="common">Swimming crab</name>
    <name type="synonym">Neptunus trituberculatus</name>
    <dbReference type="NCBI Taxonomy" id="210409"/>
    <lineage>
        <taxon>Eukaryota</taxon>
        <taxon>Metazoa</taxon>
        <taxon>Ecdysozoa</taxon>
        <taxon>Arthropoda</taxon>
        <taxon>Crustacea</taxon>
        <taxon>Multicrustacea</taxon>
        <taxon>Malacostraca</taxon>
        <taxon>Eumalacostraca</taxon>
        <taxon>Eucarida</taxon>
        <taxon>Decapoda</taxon>
        <taxon>Pleocyemata</taxon>
        <taxon>Brachyura</taxon>
        <taxon>Eubrachyura</taxon>
        <taxon>Portunoidea</taxon>
        <taxon>Portunidae</taxon>
        <taxon>Portuninae</taxon>
        <taxon>Portunus</taxon>
    </lineage>
</organism>
<keyword evidence="2" id="KW-1185">Reference proteome</keyword>
<name>A0A5B7K3C1_PORTR</name>
<dbReference type="Proteomes" id="UP000324222">
    <property type="component" value="Unassembled WGS sequence"/>
</dbReference>
<accession>A0A5B7K3C1</accession>
<gene>
    <name evidence="1" type="ORF">E2C01_096649</name>
</gene>
<dbReference type="EMBL" id="VSRR010125906">
    <property type="protein sequence ID" value="MPD01134.1"/>
    <property type="molecule type" value="Genomic_DNA"/>
</dbReference>
<dbReference type="AlphaFoldDB" id="A0A5B7K3C1"/>
<comment type="caution">
    <text evidence="1">The sequence shown here is derived from an EMBL/GenBank/DDBJ whole genome shotgun (WGS) entry which is preliminary data.</text>
</comment>
<proteinExistence type="predicted"/>
<evidence type="ECO:0000313" key="1">
    <source>
        <dbReference type="EMBL" id="MPD01134.1"/>
    </source>
</evidence>